<name>A0A3B0R4M0_9ZZZZ</name>
<reference evidence="1" key="1">
    <citation type="submission" date="2018-06" db="EMBL/GenBank/DDBJ databases">
        <authorList>
            <person name="Zhirakovskaya E."/>
        </authorList>
    </citation>
    <scope>NUCLEOTIDE SEQUENCE</scope>
</reference>
<gene>
    <name evidence="1" type="ORF">MNBD_ALPHA02-1707</name>
</gene>
<accession>A0A3B0R4M0</accession>
<dbReference type="AlphaFoldDB" id="A0A3B0R4M0"/>
<proteinExistence type="predicted"/>
<dbReference type="EMBL" id="UOED01000031">
    <property type="protein sequence ID" value="VAV88210.1"/>
    <property type="molecule type" value="Genomic_DNA"/>
</dbReference>
<sequence>MVRITALLCLIFIPQSLMAQEIKLPEGLGDLSAMSQTADEAAGLPFDLSGFLESRIGTRLQKDANEKDTSIGEMRLQVGIEKEFDRLTFNLVSDFIYDPVQDRYAVDLETGQGAVDLREANVVFSPLDFMDVKLGRQILTWGTGDLLFINDLFPKDWNSFFIGRDDEYLKGPSDAIKTALFFGDYNLDIVYVPRFDADRFIDGTRLSFFDRGQGRLSGRQNPVLANPPDRWFGDDELSLRFYGSVGAFETALYYYNGYWKSPAGQNFVTGLAEFPKLQVFGASARGPVGKGIGSVEIGYYKSADGAALNPLVRNSEFRFLVGYEQEIGTELTGSVQYYLERRSDYDQYVASLPIGAIQDRRDRHMFTLRLTKLLMQQDLRLSLFNFYSPSDKDGYLRLKAAYKIRDNITAEIGGNVFYGQKIYSFFGQFKDNSNIFAALHYDF</sequence>
<organism evidence="1">
    <name type="scientific">hydrothermal vent metagenome</name>
    <dbReference type="NCBI Taxonomy" id="652676"/>
    <lineage>
        <taxon>unclassified sequences</taxon>
        <taxon>metagenomes</taxon>
        <taxon>ecological metagenomes</taxon>
    </lineage>
</organism>
<protein>
    <submittedName>
        <fullName evidence="1">Uncharacterized protein</fullName>
    </submittedName>
</protein>
<evidence type="ECO:0000313" key="1">
    <source>
        <dbReference type="EMBL" id="VAV88210.1"/>
    </source>
</evidence>